<accession>A0AAJ6TW37</accession>
<name>A0AAJ6TW37_POPEU</name>
<gene>
    <name evidence="8" type="primary">LOC105121298</name>
</gene>
<dbReference type="Gene3D" id="1.20.1250.20">
    <property type="entry name" value="MFS general substrate transporter like domains"/>
    <property type="match status" value="2"/>
</dbReference>
<reference evidence="8" key="1">
    <citation type="submission" date="2025-08" db="UniProtKB">
        <authorList>
            <consortium name="RefSeq"/>
        </authorList>
    </citation>
    <scope>IDENTIFICATION</scope>
</reference>
<dbReference type="AlphaFoldDB" id="A0AAJ6TW37"/>
<proteinExistence type="predicted"/>
<evidence type="ECO:0000256" key="6">
    <source>
        <dbReference type="SAM" id="Phobius"/>
    </source>
</evidence>
<dbReference type="KEGG" id="peu:105121298"/>
<evidence type="ECO:0000313" key="8">
    <source>
        <dbReference type="RefSeq" id="XP_011018199.1"/>
    </source>
</evidence>
<comment type="subcellular location">
    <subcellularLocation>
        <location evidence="1">Membrane</location>
        <topology evidence="1">Multi-pass membrane protein</topology>
    </subcellularLocation>
</comment>
<feature type="transmembrane region" description="Helical" evidence="6">
    <location>
        <begin position="136"/>
        <end position="155"/>
    </location>
</feature>
<protein>
    <submittedName>
        <fullName evidence="8">Organic cation/carnitine transporter 7-like</fullName>
    </submittedName>
</protein>
<evidence type="ECO:0000256" key="5">
    <source>
        <dbReference type="ARBA" id="ARBA00023136"/>
    </source>
</evidence>
<sequence length="366" mass="40649">MRLLLLWGLGHSKCLLTLGWIAEAMELMILSLVGPVVKSQWDLSPGQESLLSTVVFAGMLVGAFSWGLVSDYYGRRQAIFLLFPSILRCFALEGFAGTNYSYWRSWIIQYFLPKLRIPVDSSLLGWRWRWRWRDDCFLLLVSRVCSLLECLFLIVQLDWMKNLLRQNIPLYSQLSREQSKSGSSTVLRSENLQDDSLHVDVFITSLAEIPGLILSAVVVDTIGRRLSISFMFASACIFLSPLFYHQSATLTTTLMFGARMSSRVLSTLATIYAQEVSPGIHAFRCIRRATGFGVASAVRRVGGMITPLVAVGLVTGGHHTEAIILLDIVMAMSGLCVLLIPVQTKGHEFSDSVDVSDSKQVVAAGQ</sequence>
<evidence type="ECO:0000256" key="2">
    <source>
        <dbReference type="ARBA" id="ARBA00022448"/>
    </source>
</evidence>
<dbReference type="PANTHER" id="PTHR23511:SF5">
    <property type="entry name" value="MAJOR FACILITATOR-TYPE TRANSPORTER HXNZ-RELATED"/>
    <property type="match status" value="1"/>
</dbReference>
<feature type="transmembrane region" description="Helical" evidence="6">
    <location>
        <begin position="322"/>
        <end position="342"/>
    </location>
</feature>
<dbReference type="GO" id="GO:0016020">
    <property type="term" value="C:membrane"/>
    <property type="evidence" value="ECO:0007669"/>
    <property type="project" value="UniProtKB-SubCell"/>
</dbReference>
<evidence type="ECO:0000256" key="3">
    <source>
        <dbReference type="ARBA" id="ARBA00022692"/>
    </source>
</evidence>
<feature type="transmembrane region" description="Helical" evidence="6">
    <location>
        <begin position="48"/>
        <end position="69"/>
    </location>
</feature>
<feature type="transmembrane region" description="Helical" evidence="6">
    <location>
        <begin position="226"/>
        <end position="244"/>
    </location>
</feature>
<organism evidence="7 8">
    <name type="scientific">Populus euphratica</name>
    <name type="common">Euphrates poplar</name>
    <dbReference type="NCBI Taxonomy" id="75702"/>
    <lineage>
        <taxon>Eukaryota</taxon>
        <taxon>Viridiplantae</taxon>
        <taxon>Streptophyta</taxon>
        <taxon>Embryophyta</taxon>
        <taxon>Tracheophyta</taxon>
        <taxon>Spermatophyta</taxon>
        <taxon>Magnoliopsida</taxon>
        <taxon>eudicotyledons</taxon>
        <taxon>Gunneridae</taxon>
        <taxon>Pentapetalae</taxon>
        <taxon>rosids</taxon>
        <taxon>fabids</taxon>
        <taxon>Malpighiales</taxon>
        <taxon>Salicaceae</taxon>
        <taxon>Saliceae</taxon>
        <taxon>Populus</taxon>
    </lineage>
</organism>
<dbReference type="RefSeq" id="XP_011018199.1">
    <property type="nucleotide sequence ID" value="XM_011019897.1"/>
</dbReference>
<dbReference type="GeneID" id="105121298"/>
<dbReference type="PANTHER" id="PTHR23511">
    <property type="entry name" value="SYNAPTIC VESICLE GLYCOPROTEIN 2"/>
    <property type="match status" value="1"/>
</dbReference>
<dbReference type="SUPFAM" id="SSF103473">
    <property type="entry name" value="MFS general substrate transporter"/>
    <property type="match status" value="1"/>
</dbReference>
<keyword evidence="3 6" id="KW-0812">Transmembrane</keyword>
<keyword evidence="2" id="KW-0813">Transport</keyword>
<keyword evidence="5 6" id="KW-0472">Membrane</keyword>
<evidence type="ECO:0000256" key="4">
    <source>
        <dbReference type="ARBA" id="ARBA00022989"/>
    </source>
</evidence>
<evidence type="ECO:0000256" key="1">
    <source>
        <dbReference type="ARBA" id="ARBA00004141"/>
    </source>
</evidence>
<keyword evidence="4 6" id="KW-1133">Transmembrane helix</keyword>
<dbReference type="InterPro" id="IPR036259">
    <property type="entry name" value="MFS_trans_sf"/>
</dbReference>
<keyword evidence="7" id="KW-1185">Reference proteome</keyword>
<evidence type="ECO:0000313" key="7">
    <source>
        <dbReference type="Proteomes" id="UP000694918"/>
    </source>
</evidence>
<dbReference type="Proteomes" id="UP000694918">
    <property type="component" value="Unplaced"/>
</dbReference>
<feature type="transmembrane region" description="Helical" evidence="6">
    <location>
        <begin position="201"/>
        <end position="219"/>
    </location>
</feature>